<evidence type="ECO:0000313" key="1">
    <source>
        <dbReference type="Proteomes" id="UP000035642"/>
    </source>
</evidence>
<dbReference type="WBParaSite" id="ACAC_0000397901-mRNA-1">
    <property type="protein sequence ID" value="ACAC_0000397901-mRNA-1"/>
    <property type="gene ID" value="ACAC_0000397901"/>
</dbReference>
<name>A0A0K0D1N4_ANGCA</name>
<keyword evidence="1" id="KW-1185">Reference proteome</keyword>
<dbReference type="Proteomes" id="UP000035642">
    <property type="component" value="Unassembled WGS sequence"/>
</dbReference>
<evidence type="ECO:0000313" key="2">
    <source>
        <dbReference type="WBParaSite" id="ACAC_0000397901-mRNA-1"/>
    </source>
</evidence>
<protein>
    <submittedName>
        <fullName evidence="2">ShKT domain-containing protein</fullName>
    </submittedName>
</protein>
<sequence length="285" mass="31706">MFFVPMLATDDGESSHRERLLHTTENAPVLINYALPHPLTSHPSSTHLFSPQPPAPEPSPPAFSPYYFITTSFPEQNALGVMPPAPHNSNILPKAIDFLDPLEETEQFSPGGVPNPPGHRPFDNGCANNAKTETSNGIRNKFFVLEDFETTTRNSPSMKSYMQVGMVPYSEQIGVSDTTSSRGFDEATISGAARFEQARDYSSRCCEWSLNGLCDRHWQRVRKMCPKSCGSLVCEDNEGVKSCTRIVDVDIEDCFQAARLTRHVPLFEGALEHNIYSDIVSILFM</sequence>
<accession>A0A0K0D1N4</accession>
<reference evidence="2" key="2">
    <citation type="submission" date="2017-02" db="UniProtKB">
        <authorList>
            <consortium name="WormBaseParasite"/>
        </authorList>
    </citation>
    <scope>IDENTIFICATION</scope>
</reference>
<proteinExistence type="predicted"/>
<organism evidence="1 2">
    <name type="scientific">Angiostrongylus cantonensis</name>
    <name type="common">Rat lungworm</name>
    <dbReference type="NCBI Taxonomy" id="6313"/>
    <lineage>
        <taxon>Eukaryota</taxon>
        <taxon>Metazoa</taxon>
        <taxon>Ecdysozoa</taxon>
        <taxon>Nematoda</taxon>
        <taxon>Chromadorea</taxon>
        <taxon>Rhabditida</taxon>
        <taxon>Rhabditina</taxon>
        <taxon>Rhabditomorpha</taxon>
        <taxon>Strongyloidea</taxon>
        <taxon>Metastrongylidae</taxon>
        <taxon>Angiostrongylus</taxon>
    </lineage>
</organism>
<dbReference type="STRING" id="6313.A0A0K0D1N4"/>
<reference evidence="1" key="1">
    <citation type="submission" date="2012-09" db="EMBL/GenBank/DDBJ databases">
        <authorList>
            <person name="Martin A.A."/>
        </authorList>
    </citation>
    <scope>NUCLEOTIDE SEQUENCE</scope>
</reference>
<dbReference type="AlphaFoldDB" id="A0A0K0D1N4"/>